<dbReference type="PROSITE" id="PS50895">
    <property type="entry name" value="SURF1"/>
    <property type="match status" value="1"/>
</dbReference>
<keyword evidence="3 6" id="KW-0812">Transmembrane</keyword>
<keyword evidence="9" id="KW-1185">Reference proteome</keyword>
<organism evidence="8 9">
    <name type="scientific">Aureimonas phyllosphaerae</name>
    <dbReference type="NCBI Taxonomy" id="1166078"/>
    <lineage>
        <taxon>Bacteria</taxon>
        <taxon>Pseudomonadati</taxon>
        <taxon>Pseudomonadota</taxon>
        <taxon>Alphaproteobacteria</taxon>
        <taxon>Hyphomicrobiales</taxon>
        <taxon>Aurantimonadaceae</taxon>
        <taxon>Aureimonas</taxon>
    </lineage>
</organism>
<keyword evidence="4 6" id="KW-1133">Transmembrane helix</keyword>
<feature type="transmembrane region" description="Helical" evidence="6">
    <location>
        <begin position="237"/>
        <end position="259"/>
    </location>
</feature>
<evidence type="ECO:0000256" key="3">
    <source>
        <dbReference type="ARBA" id="ARBA00022692"/>
    </source>
</evidence>
<proteinExistence type="inferred from homology"/>
<dbReference type="PANTHER" id="PTHR23427:SF2">
    <property type="entry name" value="SURFEIT LOCUS PROTEIN 1"/>
    <property type="match status" value="1"/>
</dbReference>
<protein>
    <recommendedName>
        <fullName evidence="6">SURF1-like protein</fullName>
    </recommendedName>
</protein>
<dbReference type="Pfam" id="PF02104">
    <property type="entry name" value="SURF1"/>
    <property type="match status" value="1"/>
</dbReference>
<dbReference type="OrthoDB" id="6079986at2"/>
<gene>
    <name evidence="8" type="ORF">GGR05_001156</name>
</gene>
<dbReference type="InterPro" id="IPR045214">
    <property type="entry name" value="Surf1/Surf4"/>
</dbReference>
<evidence type="ECO:0000256" key="7">
    <source>
        <dbReference type="SAM" id="MobiDB-lite"/>
    </source>
</evidence>
<comment type="caution">
    <text evidence="8">The sequence shown here is derived from an EMBL/GenBank/DDBJ whole genome shotgun (WGS) entry which is preliminary data.</text>
</comment>
<dbReference type="GO" id="GO:0005886">
    <property type="term" value="C:plasma membrane"/>
    <property type="evidence" value="ECO:0007669"/>
    <property type="project" value="UniProtKB-SubCell"/>
</dbReference>
<dbReference type="EMBL" id="JACIDO010000002">
    <property type="protein sequence ID" value="MBB3935028.1"/>
    <property type="molecule type" value="Genomic_DNA"/>
</dbReference>
<evidence type="ECO:0000256" key="4">
    <source>
        <dbReference type="ARBA" id="ARBA00022989"/>
    </source>
</evidence>
<dbReference type="PANTHER" id="PTHR23427">
    <property type="entry name" value="SURFEIT LOCUS PROTEIN"/>
    <property type="match status" value="1"/>
</dbReference>
<dbReference type="AlphaFoldDB" id="A0A7W6FTG7"/>
<evidence type="ECO:0000256" key="1">
    <source>
        <dbReference type="ARBA" id="ARBA00004370"/>
    </source>
</evidence>
<feature type="transmembrane region" description="Helical" evidence="6">
    <location>
        <begin position="27"/>
        <end position="47"/>
    </location>
</feature>
<keyword evidence="5 6" id="KW-0472">Membrane</keyword>
<accession>A0A7W6FTG7</accession>
<dbReference type="Proteomes" id="UP000531216">
    <property type="component" value="Unassembled WGS sequence"/>
</dbReference>
<evidence type="ECO:0000313" key="9">
    <source>
        <dbReference type="Proteomes" id="UP000531216"/>
    </source>
</evidence>
<reference evidence="8 9" key="1">
    <citation type="submission" date="2020-08" db="EMBL/GenBank/DDBJ databases">
        <title>Genomic Encyclopedia of Type Strains, Phase IV (KMG-IV): sequencing the most valuable type-strain genomes for metagenomic binning, comparative biology and taxonomic classification.</title>
        <authorList>
            <person name="Goeker M."/>
        </authorList>
    </citation>
    <scope>NUCLEOTIDE SEQUENCE [LARGE SCALE GENOMIC DNA]</scope>
    <source>
        <strain evidence="8 9">DSM 25024</strain>
    </source>
</reference>
<comment type="subcellular location">
    <subcellularLocation>
        <location evidence="6">Cell membrane</location>
        <topology evidence="6">Multi-pass membrane protein</topology>
    </subcellularLocation>
    <subcellularLocation>
        <location evidence="1">Membrane</location>
    </subcellularLocation>
</comment>
<dbReference type="CDD" id="cd06662">
    <property type="entry name" value="SURF1"/>
    <property type="match status" value="1"/>
</dbReference>
<feature type="region of interest" description="Disordered" evidence="7">
    <location>
        <begin position="1"/>
        <end position="20"/>
    </location>
</feature>
<keyword evidence="6" id="KW-1003">Cell membrane</keyword>
<evidence type="ECO:0000313" key="8">
    <source>
        <dbReference type="EMBL" id="MBB3935028.1"/>
    </source>
</evidence>
<evidence type="ECO:0000256" key="6">
    <source>
        <dbReference type="RuleBase" id="RU363076"/>
    </source>
</evidence>
<dbReference type="RefSeq" id="WP_090960118.1">
    <property type="nucleotide sequence ID" value="NZ_JACIDQ010000002.1"/>
</dbReference>
<comment type="similarity">
    <text evidence="2 6">Belongs to the SURF1 family.</text>
</comment>
<name>A0A7W6FTG7_9HYPH</name>
<evidence type="ECO:0000256" key="5">
    <source>
        <dbReference type="ARBA" id="ARBA00023136"/>
    </source>
</evidence>
<sequence>MTQISTGDIGTGPHDAPVPRPLTRGRIAAILVVGITALGILLSLGAWQVERLFWKEGLIATIDARIHAPPVDVSDVARRVVAGEDIDYVPVTARGRFLHAGERFFLATREGAAGWHVLTPLLLADGAVVFVNRGFVPYERKDSATRQDGNPADEVRVTGLARAAPTEKPNMFVPDNDPAKNAFFWRSVPDMAQGLDLPTGSRLLPFLIDAGPGQMAAGAPIGGTTVIDIPNSHLEYAITWFSLAAALLVILVLFLMHLWRRGRAIGQG</sequence>
<evidence type="ECO:0000256" key="2">
    <source>
        <dbReference type="ARBA" id="ARBA00007165"/>
    </source>
</evidence>
<dbReference type="InterPro" id="IPR002994">
    <property type="entry name" value="Surf1/Shy1"/>
</dbReference>